<dbReference type="InterPro" id="IPR059123">
    <property type="entry name" value="StrF_dom"/>
</dbReference>
<keyword evidence="3" id="KW-1185">Reference proteome</keyword>
<reference evidence="3" key="1">
    <citation type="submission" date="2017-06" db="EMBL/GenBank/DDBJ databases">
        <authorList>
            <person name="Varghese N."/>
            <person name="Submissions S."/>
        </authorList>
    </citation>
    <scope>NUCLEOTIDE SEQUENCE [LARGE SCALE GENOMIC DNA]</scope>
    <source>
        <strain evidence="3">NKM1</strain>
    </source>
</reference>
<dbReference type="EMBL" id="FZOQ01000002">
    <property type="protein sequence ID" value="SNS08881.1"/>
    <property type="molecule type" value="Genomic_DNA"/>
</dbReference>
<evidence type="ECO:0000259" key="1">
    <source>
        <dbReference type="Pfam" id="PF13712"/>
    </source>
</evidence>
<name>A0A239BNC2_9BACT</name>
<dbReference type="AlphaFoldDB" id="A0A239BNC2"/>
<accession>A0A239BNC2</accession>
<dbReference type="InterPro" id="IPR029044">
    <property type="entry name" value="Nucleotide-diphossugar_trans"/>
</dbReference>
<dbReference type="Proteomes" id="UP000198432">
    <property type="component" value="Unassembled WGS sequence"/>
</dbReference>
<dbReference type="OrthoDB" id="7851643at2"/>
<evidence type="ECO:0000313" key="2">
    <source>
        <dbReference type="EMBL" id="SNS08881.1"/>
    </source>
</evidence>
<protein>
    <submittedName>
        <fullName evidence="2">Glycosyltransferase like family protein</fullName>
    </submittedName>
</protein>
<dbReference type="GO" id="GO:0016740">
    <property type="term" value="F:transferase activity"/>
    <property type="evidence" value="ECO:0007669"/>
    <property type="project" value="UniProtKB-KW"/>
</dbReference>
<dbReference type="Pfam" id="PF13712">
    <property type="entry name" value="Glyco_tranf_2_5"/>
    <property type="match status" value="1"/>
</dbReference>
<gene>
    <name evidence="2" type="ORF">SAMN06296052_10229</name>
</gene>
<keyword evidence="2" id="KW-0808">Transferase</keyword>
<evidence type="ECO:0000313" key="3">
    <source>
        <dbReference type="Proteomes" id="UP000198432"/>
    </source>
</evidence>
<sequence length="281" mass="31094">MISIIICSKDDSLFDALCLNIKEKIGVQHEVIKISNSAGAFSISEAYNQGLARAKYEFLVFVHEDVAFHTQDWGQILVNTFSTNSDVGCIGIAGALYKTKAPSGWWGVEKGDAVINLIQHGNGEKRIESAGWGAGERIKEVAVVDGVFMATKKSLGICFDTSIPGFHCYDLNLSIEVKLKGFKVIVTKEIFIEHFSPGSLNKGWVVASSVLHNKYTNALPISVLPGSDTSAKMEFLNLYSFIRLAITHKLKLLTLSYWFKLFKSKPFAFGTHYSLLRAIFK</sequence>
<proteinExistence type="predicted"/>
<dbReference type="Gene3D" id="3.90.550.10">
    <property type="entry name" value="Spore Coat Polysaccharide Biosynthesis Protein SpsA, Chain A"/>
    <property type="match status" value="1"/>
</dbReference>
<dbReference type="RefSeq" id="WP_089317527.1">
    <property type="nucleotide sequence ID" value="NZ_FZOQ01000002.1"/>
</dbReference>
<feature type="domain" description="Streptomycin biosynthesis protein StrF" evidence="1">
    <location>
        <begin position="4"/>
        <end position="209"/>
    </location>
</feature>
<dbReference type="CDD" id="cd00761">
    <property type="entry name" value="Glyco_tranf_GTA_type"/>
    <property type="match status" value="1"/>
</dbReference>
<dbReference type="SUPFAM" id="SSF53448">
    <property type="entry name" value="Nucleotide-diphospho-sugar transferases"/>
    <property type="match status" value="1"/>
</dbReference>
<organism evidence="2 3">
    <name type="scientific">Pontibacter ummariensis</name>
    <dbReference type="NCBI Taxonomy" id="1610492"/>
    <lineage>
        <taxon>Bacteria</taxon>
        <taxon>Pseudomonadati</taxon>
        <taxon>Bacteroidota</taxon>
        <taxon>Cytophagia</taxon>
        <taxon>Cytophagales</taxon>
        <taxon>Hymenobacteraceae</taxon>
        <taxon>Pontibacter</taxon>
    </lineage>
</organism>